<feature type="domain" description="Nitroreductase" evidence="6">
    <location>
        <begin position="5"/>
        <end position="61"/>
    </location>
</feature>
<dbReference type="KEGG" id="mmad:MMJJ_09710"/>
<dbReference type="GO" id="GO:0008752">
    <property type="term" value="F:FMN reductase [NAD(P)H] activity"/>
    <property type="evidence" value="ECO:0007669"/>
    <property type="project" value="UniProtKB-EC"/>
</dbReference>
<organism evidence="7 10">
    <name type="scientific">Methanococcus maripaludis</name>
    <name type="common">Methanococcus deltae</name>
    <dbReference type="NCBI Taxonomy" id="39152"/>
    <lineage>
        <taxon>Archaea</taxon>
        <taxon>Methanobacteriati</taxon>
        <taxon>Methanobacteriota</taxon>
        <taxon>Methanomada group</taxon>
        <taxon>Methanococci</taxon>
        <taxon>Methanococcales</taxon>
        <taxon>Methanococcaceae</taxon>
        <taxon>Methanococcus</taxon>
    </lineage>
</organism>
<dbReference type="EMBL" id="CP026606">
    <property type="protein sequence ID" value="AVB76379.1"/>
    <property type="molecule type" value="Genomic_DNA"/>
</dbReference>
<reference evidence="10" key="1">
    <citation type="journal article" date="2018" name="Genome Announc.">
        <title>Complete Genome Sequence of the Methanococcus maripaludis Type Strain JJ (DSM 2067), a Model for Selenoprotein Synthesis in Archaea.</title>
        <authorList>
            <person name="Poehlein A."/>
            <person name="Heym D."/>
            <person name="Quitzke V."/>
            <person name="Fersch J."/>
            <person name="Daniel R."/>
            <person name="Rother M."/>
        </authorList>
    </citation>
    <scope>NUCLEOTIDE SEQUENCE [LARGE SCALE GENOMIC DNA]</scope>
    <source>
        <strain evidence="10">DSM 2067</strain>
    </source>
</reference>
<evidence type="ECO:0000313" key="8">
    <source>
        <dbReference type="EMBL" id="MBA2864811.1"/>
    </source>
</evidence>
<gene>
    <name evidence="7" type="primary">nfrA2</name>
    <name evidence="8" type="ORF">HNP94_001839</name>
    <name evidence="9" type="ORF">HNP96_001698</name>
    <name evidence="7" type="ORF">MMJJ_09710</name>
</gene>
<dbReference type="InterPro" id="IPR000415">
    <property type="entry name" value="Nitroreductase-like"/>
</dbReference>
<dbReference type="EC" id="1.5.1.39" evidence="7"/>
<accession>A0A2L1CAM3</accession>
<proteinExistence type="inferred from homology"/>
<keyword evidence="4" id="KW-0288">FMN</keyword>
<reference evidence="7" key="2">
    <citation type="submission" date="2018-02" db="EMBL/GenBank/DDBJ databases">
        <title>Complete genome sequence of the Methanococcus maripaludis type strain JJ (DSM 2067), a model for selenoprotein synthesis in Archaea.</title>
        <authorList>
            <person name="Poehlein A."/>
            <person name="Heym D."/>
            <person name="Quitzke V."/>
            <person name="Fersch J."/>
            <person name="Daniel R."/>
            <person name="Rother M."/>
        </authorList>
    </citation>
    <scope>NUCLEOTIDE SEQUENCE [LARGE SCALE GENOMIC DNA]</scope>
    <source>
        <strain evidence="7">DSM 2067</strain>
    </source>
</reference>
<comment type="cofactor">
    <cofactor evidence="1">
        <name>FMN</name>
        <dbReference type="ChEBI" id="CHEBI:58210"/>
    </cofactor>
</comment>
<reference evidence="8 11" key="3">
    <citation type="submission" date="2020-07" db="EMBL/GenBank/DDBJ databases">
        <title>Genomic Encyclopedia of Type Strains, Phase IV (KMG-V): Genome sequencing to study the core and pangenomes of soil and plant-associated prokaryotes.</title>
        <authorList>
            <person name="Whitman W."/>
        </authorList>
    </citation>
    <scope>NUCLEOTIDE SEQUENCE [LARGE SCALE GENOMIC DNA]</scope>
    <source>
        <strain evidence="8 11">C13</strain>
        <strain evidence="9 12">D1</strain>
    </source>
</reference>
<comment type="similarity">
    <text evidence="2">Belongs to the nitroreductase family.</text>
</comment>
<evidence type="ECO:0000313" key="12">
    <source>
        <dbReference type="Proteomes" id="UP000590564"/>
    </source>
</evidence>
<dbReference type="PANTHER" id="PTHR43673:SF2">
    <property type="entry name" value="NITROREDUCTASE"/>
    <property type="match status" value="1"/>
</dbReference>
<sequence>MNAIFERRSIRHYTSEDVSEEIVDDLLKAAMAAPSACDQRPWDFVVIRDKNTLSGISKINRHARMLNEAPVSIVVCGNMDRVNGSCGQFWVQDCAAATENILIEAQDRGIGAVWLGFYPVDERVEKMRKVLHAPENVVPFSVVALGNPAEKPVPVEKFDRERIHYEKWPTGYL</sequence>
<name>A0A2L1CAM3_METMI</name>
<dbReference type="Proteomes" id="UP000567099">
    <property type="component" value="Unassembled WGS sequence"/>
</dbReference>
<dbReference type="GeneID" id="36102057"/>
<dbReference type="PANTHER" id="PTHR43673">
    <property type="entry name" value="NAD(P)H NITROREDUCTASE YDGI-RELATED"/>
    <property type="match status" value="1"/>
</dbReference>
<dbReference type="Pfam" id="PF00881">
    <property type="entry name" value="Nitroreductase"/>
    <property type="match status" value="2"/>
</dbReference>
<evidence type="ECO:0000313" key="7">
    <source>
        <dbReference type="EMBL" id="AVB76379.1"/>
    </source>
</evidence>
<dbReference type="CDD" id="cd02150">
    <property type="entry name" value="nitroreductase"/>
    <property type="match status" value="1"/>
</dbReference>
<dbReference type="EMBL" id="JACDUO010000003">
    <property type="protein sequence ID" value="MBA2864811.1"/>
    <property type="molecule type" value="Genomic_DNA"/>
</dbReference>
<evidence type="ECO:0000313" key="9">
    <source>
        <dbReference type="EMBL" id="MBB6497650.1"/>
    </source>
</evidence>
<evidence type="ECO:0000256" key="3">
    <source>
        <dbReference type="ARBA" id="ARBA00022630"/>
    </source>
</evidence>
<dbReference type="Gene3D" id="3.40.109.10">
    <property type="entry name" value="NADH Oxidase"/>
    <property type="match status" value="1"/>
</dbReference>
<evidence type="ECO:0000313" key="11">
    <source>
        <dbReference type="Proteomes" id="UP000567099"/>
    </source>
</evidence>
<keyword evidence="5 7" id="KW-0560">Oxidoreductase</keyword>
<feature type="domain" description="Nitroreductase" evidence="6">
    <location>
        <begin position="63"/>
        <end position="146"/>
    </location>
</feature>
<dbReference type="AlphaFoldDB" id="A0A2L1CAM3"/>
<evidence type="ECO:0000313" key="10">
    <source>
        <dbReference type="Proteomes" id="UP000239462"/>
    </source>
</evidence>
<keyword evidence="3" id="KW-0285">Flavoprotein</keyword>
<dbReference type="Proteomes" id="UP000590564">
    <property type="component" value="Unassembled WGS sequence"/>
</dbReference>
<protein>
    <submittedName>
        <fullName evidence="7">FMN reductase</fullName>
        <ecNumber evidence="7">1.5.1.39</ecNumber>
    </submittedName>
    <submittedName>
        <fullName evidence="8">Nitroreductase</fullName>
    </submittedName>
</protein>
<dbReference type="EMBL" id="JACHED010000004">
    <property type="protein sequence ID" value="MBB6497650.1"/>
    <property type="molecule type" value="Genomic_DNA"/>
</dbReference>
<dbReference type="InterPro" id="IPR029479">
    <property type="entry name" value="Nitroreductase"/>
</dbReference>
<evidence type="ECO:0000256" key="1">
    <source>
        <dbReference type="ARBA" id="ARBA00001917"/>
    </source>
</evidence>
<evidence type="ECO:0000259" key="6">
    <source>
        <dbReference type="Pfam" id="PF00881"/>
    </source>
</evidence>
<dbReference type="RefSeq" id="WP_104837915.1">
    <property type="nucleotide sequence ID" value="NZ_CP026606.1"/>
</dbReference>
<dbReference type="SUPFAM" id="SSF55469">
    <property type="entry name" value="FMN-dependent nitroreductase-like"/>
    <property type="match status" value="1"/>
</dbReference>
<evidence type="ECO:0000256" key="5">
    <source>
        <dbReference type="ARBA" id="ARBA00023002"/>
    </source>
</evidence>
<evidence type="ECO:0000256" key="2">
    <source>
        <dbReference type="ARBA" id="ARBA00007118"/>
    </source>
</evidence>
<dbReference type="Proteomes" id="UP000239462">
    <property type="component" value="Chromosome"/>
</dbReference>
<evidence type="ECO:0000256" key="4">
    <source>
        <dbReference type="ARBA" id="ARBA00022643"/>
    </source>
</evidence>